<dbReference type="SUPFAM" id="SSF54060">
    <property type="entry name" value="His-Me finger endonucleases"/>
    <property type="match status" value="1"/>
</dbReference>
<dbReference type="InterPro" id="IPR008704">
    <property type="entry name" value="Endonuclease_Zinc-binding_loop"/>
</dbReference>
<dbReference type="EMBL" id="CP001191">
    <property type="protein sequence ID" value="ACI54435.1"/>
    <property type="molecule type" value="Genomic_DNA"/>
</dbReference>
<dbReference type="KEGG" id="rlt:Rleg2_1141"/>
<sequence length="163" mass="18393">MRFVGFDEATLERFWSKVDRAGGPDACWPWKRTTHNGYGTARIRGRNYRAHRLALMASTAKFNPLPSDFACHHCDNPRCCNPTHLYWGDAKLNRADCMNRSRAAIPFGSQPPRNTKLTDEDVKNIKHRLKAGSSVSGLAREFGVVRSAIQRIKSGRGWQHIAA</sequence>
<dbReference type="Gene3D" id="3.90.75.10">
    <property type="entry name" value="Homing Intron 3 (I-ppo) Encoded Endonuclease, Chain A"/>
    <property type="match status" value="1"/>
</dbReference>
<dbReference type="InterPro" id="IPR044925">
    <property type="entry name" value="His-Me_finger_sf"/>
</dbReference>
<dbReference type="InterPro" id="IPR044930">
    <property type="entry name" value="Homing_endonuclease_His-Me"/>
</dbReference>
<evidence type="ECO:0000259" key="1">
    <source>
        <dbReference type="Pfam" id="PF05551"/>
    </source>
</evidence>
<protein>
    <recommendedName>
        <fullName evidence="1">Zinc-binding loop region of homing endonuclease domain-containing protein</fullName>
    </recommendedName>
</protein>
<organism evidence="2 3">
    <name type="scientific">Rhizobium leguminosarum bv. trifolii (strain WSM2304)</name>
    <dbReference type="NCBI Taxonomy" id="395492"/>
    <lineage>
        <taxon>Bacteria</taxon>
        <taxon>Pseudomonadati</taxon>
        <taxon>Pseudomonadota</taxon>
        <taxon>Alphaproteobacteria</taxon>
        <taxon>Hyphomicrobiales</taxon>
        <taxon>Rhizobiaceae</taxon>
        <taxon>Rhizobium/Agrobacterium group</taxon>
        <taxon>Rhizobium</taxon>
    </lineage>
</organism>
<evidence type="ECO:0000313" key="3">
    <source>
        <dbReference type="Proteomes" id="UP000008330"/>
    </source>
</evidence>
<feature type="domain" description="Zinc-binding loop region of homing endonuclease" evidence="1">
    <location>
        <begin position="35"/>
        <end position="98"/>
    </location>
</feature>
<proteinExistence type="predicted"/>
<dbReference type="AlphaFoldDB" id="A0ABF7QK69"/>
<name>A0ABF7QK69_RHILW</name>
<gene>
    <name evidence="2" type="ordered locus">Rleg2_1141</name>
</gene>
<dbReference type="Proteomes" id="UP000008330">
    <property type="component" value="Chromosome"/>
</dbReference>
<accession>A0ABF7QK69</accession>
<evidence type="ECO:0000313" key="2">
    <source>
        <dbReference type="EMBL" id="ACI54435.1"/>
    </source>
</evidence>
<dbReference type="Pfam" id="PF05551">
    <property type="entry name" value="zf-His_Me_endon"/>
    <property type="match status" value="1"/>
</dbReference>
<reference evidence="2 3" key="1">
    <citation type="journal article" date="2010" name="Stand. Genomic Sci.">
        <title>Complete genome sequence of Rhizobium leguminosarum bv trifolii strain WSM2304, an effective microsymbiont of the South American clover Trifolium polymorphum.</title>
        <authorList>
            <person name="Reeve W."/>
            <person name="O'Hara G."/>
            <person name="Chain P."/>
            <person name="Ardley J."/>
            <person name="Brau L."/>
            <person name="Nandesena K."/>
            <person name="Tiwari R."/>
            <person name="Malfatti S."/>
            <person name="Kiss H."/>
            <person name="Lapidus A."/>
            <person name="Copeland A."/>
            <person name="Nolan M."/>
            <person name="Land M."/>
            <person name="Ivanova N."/>
            <person name="Mavromatis K."/>
            <person name="Markowitz V."/>
            <person name="Kyrpides N."/>
            <person name="Melino V."/>
            <person name="Denton M."/>
            <person name="Yates R."/>
            <person name="Howieson J."/>
        </authorList>
    </citation>
    <scope>NUCLEOTIDE SEQUENCE [LARGE SCALE GENOMIC DNA]</scope>
    <source>
        <strain evidence="2 3">WSM2304</strain>
    </source>
</reference>
<keyword evidence="3" id="KW-1185">Reference proteome</keyword>